<reference evidence="2 3" key="1">
    <citation type="submission" date="2021-06" db="EMBL/GenBank/DDBJ databases">
        <title>Caerostris extrusa draft genome.</title>
        <authorList>
            <person name="Kono N."/>
            <person name="Arakawa K."/>
        </authorList>
    </citation>
    <scope>NUCLEOTIDE SEQUENCE [LARGE SCALE GENOMIC DNA]</scope>
</reference>
<feature type="transmembrane region" description="Helical" evidence="1">
    <location>
        <begin position="45"/>
        <end position="64"/>
    </location>
</feature>
<keyword evidence="1" id="KW-0812">Transmembrane</keyword>
<dbReference type="Proteomes" id="UP001054945">
    <property type="component" value="Unassembled WGS sequence"/>
</dbReference>
<protein>
    <submittedName>
        <fullName evidence="2">Uncharacterized protein</fullName>
    </submittedName>
</protein>
<gene>
    <name evidence="2" type="ORF">CEXT_482111</name>
</gene>
<evidence type="ECO:0000313" key="2">
    <source>
        <dbReference type="EMBL" id="GIX87016.1"/>
    </source>
</evidence>
<keyword evidence="1" id="KW-0472">Membrane</keyword>
<keyword evidence="3" id="KW-1185">Reference proteome</keyword>
<proteinExistence type="predicted"/>
<accession>A0AAV4NQG6</accession>
<sequence>MTMRLIYAQHKRSIELAGDDVTSVTVPVTQILRERKWVFEKKKNSVSRSFCFALAVMILVGKLGQNRGFVMELNRSEVSNFADSSSG</sequence>
<keyword evidence="1" id="KW-1133">Transmembrane helix</keyword>
<evidence type="ECO:0000313" key="3">
    <source>
        <dbReference type="Proteomes" id="UP001054945"/>
    </source>
</evidence>
<dbReference type="EMBL" id="BPLR01021195">
    <property type="protein sequence ID" value="GIX87016.1"/>
    <property type="molecule type" value="Genomic_DNA"/>
</dbReference>
<name>A0AAV4NQG6_CAEEX</name>
<dbReference type="AlphaFoldDB" id="A0AAV4NQG6"/>
<comment type="caution">
    <text evidence="2">The sequence shown here is derived from an EMBL/GenBank/DDBJ whole genome shotgun (WGS) entry which is preliminary data.</text>
</comment>
<evidence type="ECO:0000256" key="1">
    <source>
        <dbReference type="SAM" id="Phobius"/>
    </source>
</evidence>
<organism evidence="2 3">
    <name type="scientific">Caerostris extrusa</name>
    <name type="common">Bark spider</name>
    <name type="synonym">Caerostris bankana</name>
    <dbReference type="NCBI Taxonomy" id="172846"/>
    <lineage>
        <taxon>Eukaryota</taxon>
        <taxon>Metazoa</taxon>
        <taxon>Ecdysozoa</taxon>
        <taxon>Arthropoda</taxon>
        <taxon>Chelicerata</taxon>
        <taxon>Arachnida</taxon>
        <taxon>Araneae</taxon>
        <taxon>Araneomorphae</taxon>
        <taxon>Entelegynae</taxon>
        <taxon>Araneoidea</taxon>
        <taxon>Araneidae</taxon>
        <taxon>Caerostris</taxon>
    </lineage>
</organism>